<evidence type="ECO:0000256" key="9">
    <source>
        <dbReference type="ARBA" id="ARBA00022967"/>
    </source>
</evidence>
<sequence length="322" mass="35561">MSTMILGSIMALSSSNWVYMWMGLELNLLSFIPVISSSSNLQETESAVKYFIVQTIGSGILMVTAMMVLNSSMFSLNQSVYTSIMCLSIMLKLGAAPTHWWLPHVMSGMSWMNCMILATWQKLAPIMLAMSTITCLNPITVVLFSTMSAIVGGMGGMNQTQLRTILAYSSIGHLGWMLMATISSLSISILYFSVYCAINISIMFLMNKTSQLKSVMNFSIMNMPNSSFMSLSFLLMSLGGLPPLLGFAPKWMVFMTTMDSLLLIPMLVLIVGSLMNLFYYLSMVFNFTLSQNKPWHSNTTSSPLLSSILMTISGPLFLVVTM</sequence>
<protein>
    <recommendedName>
        <fullName evidence="4 17">NADH-ubiquinone oxidoreductase chain 2</fullName>
        <ecNumber evidence="3 17">7.1.1.2</ecNumber>
    </recommendedName>
</protein>
<geneLocation type="mitochondrion" evidence="19"/>
<evidence type="ECO:0000256" key="10">
    <source>
        <dbReference type="ARBA" id="ARBA00022982"/>
    </source>
</evidence>
<keyword evidence="11 17" id="KW-1133">Transmembrane helix</keyword>
<feature type="transmembrane region" description="Helical" evidence="17">
    <location>
        <begin position="80"/>
        <end position="102"/>
    </location>
</feature>
<evidence type="ECO:0000256" key="11">
    <source>
        <dbReference type="ARBA" id="ARBA00022989"/>
    </source>
</evidence>
<evidence type="ECO:0000256" key="14">
    <source>
        <dbReference type="ARBA" id="ARBA00023128"/>
    </source>
</evidence>
<keyword evidence="8 17" id="KW-0999">Mitochondrion inner membrane</keyword>
<evidence type="ECO:0000256" key="5">
    <source>
        <dbReference type="ARBA" id="ARBA00022448"/>
    </source>
</evidence>
<dbReference type="EC" id="7.1.1.2" evidence="3 17"/>
<dbReference type="InterPro" id="IPR001750">
    <property type="entry name" value="ND/Mrp_TM"/>
</dbReference>
<accession>A0A343J7F9</accession>
<name>A0A343J7F9_9ANNE</name>
<evidence type="ECO:0000256" key="7">
    <source>
        <dbReference type="ARBA" id="ARBA00022692"/>
    </source>
</evidence>
<keyword evidence="5" id="KW-0813">Transport</keyword>
<evidence type="ECO:0000256" key="8">
    <source>
        <dbReference type="ARBA" id="ARBA00022792"/>
    </source>
</evidence>
<keyword evidence="15 17" id="KW-0472">Membrane</keyword>
<evidence type="ECO:0000256" key="2">
    <source>
        <dbReference type="ARBA" id="ARBA00007012"/>
    </source>
</evidence>
<comment type="function">
    <text evidence="17">Core subunit of the mitochondrial membrane respiratory chain NADH dehydrogenase (Complex I) which catalyzes electron transfer from NADH through the respiratory chain, using ubiquinone as an electron acceptor. Essential for the catalytic activity and assembly of complex I.</text>
</comment>
<keyword evidence="10 17" id="KW-0249">Electron transport</keyword>
<keyword evidence="7 17" id="KW-0812">Transmembrane</keyword>
<dbReference type="InterPro" id="IPR050175">
    <property type="entry name" value="Complex_I_Subunit_2"/>
</dbReference>
<keyword evidence="9 17" id="KW-1278">Translocase</keyword>
<evidence type="ECO:0000256" key="3">
    <source>
        <dbReference type="ARBA" id="ARBA00012944"/>
    </source>
</evidence>
<feature type="transmembrane region" description="Helical" evidence="17">
    <location>
        <begin position="47"/>
        <end position="68"/>
    </location>
</feature>
<dbReference type="GO" id="GO:0008137">
    <property type="term" value="F:NADH dehydrogenase (ubiquinone) activity"/>
    <property type="evidence" value="ECO:0007669"/>
    <property type="project" value="UniProtKB-EC"/>
</dbReference>
<dbReference type="GO" id="GO:0005743">
    <property type="term" value="C:mitochondrial inner membrane"/>
    <property type="evidence" value="ECO:0007669"/>
    <property type="project" value="UniProtKB-SubCell"/>
</dbReference>
<evidence type="ECO:0000256" key="15">
    <source>
        <dbReference type="ARBA" id="ARBA00023136"/>
    </source>
</evidence>
<dbReference type="PANTHER" id="PTHR46552:SF1">
    <property type="entry name" value="NADH-UBIQUINONE OXIDOREDUCTASE CHAIN 2"/>
    <property type="match status" value="1"/>
</dbReference>
<keyword evidence="14 17" id="KW-0496">Mitochondrion</keyword>
<evidence type="ECO:0000256" key="12">
    <source>
        <dbReference type="ARBA" id="ARBA00023027"/>
    </source>
</evidence>
<evidence type="ECO:0000256" key="13">
    <source>
        <dbReference type="ARBA" id="ARBA00023075"/>
    </source>
</evidence>
<comment type="catalytic activity">
    <reaction evidence="16 17">
        <text>a ubiquinone + NADH + 5 H(+)(in) = a ubiquinol + NAD(+) + 4 H(+)(out)</text>
        <dbReference type="Rhea" id="RHEA:29091"/>
        <dbReference type="Rhea" id="RHEA-COMP:9565"/>
        <dbReference type="Rhea" id="RHEA-COMP:9566"/>
        <dbReference type="ChEBI" id="CHEBI:15378"/>
        <dbReference type="ChEBI" id="CHEBI:16389"/>
        <dbReference type="ChEBI" id="CHEBI:17976"/>
        <dbReference type="ChEBI" id="CHEBI:57540"/>
        <dbReference type="ChEBI" id="CHEBI:57945"/>
        <dbReference type="EC" id="7.1.1.2"/>
    </reaction>
</comment>
<feature type="transmembrane region" description="Helical" evidence="17">
    <location>
        <begin position="260"/>
        <end position="281"/>
    </location>
</feature>
<dbReference type="AlphaFoldDB" id="A0A343J7F9"/>
<reference evidence="19" key="1">
    <citation type="journal article" date="2017" name="Mitochondrial DNA Part B Resour">
        <title>The complete mitogenome of nereid worm, Neanthes glandicincta (Annelida: Nereididae).</title>
        <authorList>
            <person name="Lin G.-M."/>
            <person name="Audira G."/>
            <person name="Hsiao C.-D."/>
        </authorList>
    </citation>
    <scope>NUCLEOTIDE SEQUENCE</scope>
    <source>
        <tissue evidence="19">Muscle</tissue>
    </source>
</reference>
<dbReference type="EMBL" id="KY094478">
    <property type="protein sequence ID" value="ASW20409.1"/>
    <property type="molecule type" value="Genomic_DNA"/>
</dbReference>
<evidence type="ECO:0000256" key="6">
    <source>
        <dbReference type="ARBA" id="ARBA00022660"/>
    </source>
</evidence>
<evidence type="ECO:0000256" key="1">
    <source>
        <dbReference type="ARBA" id="ARBA00004448"/>
    </source>
</evidence>
<comment type="similarity">
    <text evidence="2 17">Belongs to the complex I subunit 2 family.</text>
</comment>
<keyword evidence="13 17" id="KW-0830">Ubiquinone</keyword>
<proteinExistence type="inferred from homology"/>
<evidence type="ECO:0000256" key="17">
    <source>
        <dbReference type="RuleBase" id="RU003403"/>
    </source>
</evidence>
<evidence type="ECO:0000256" key="4">
    <source>
        <dbReference type="ARBA" id="ARBA00021008"/>
    </source>
</evidence>
<dbReference type="InterPro" id="IPR003917">
    <property type="entry name" value="NADH_UbQ_OxRdtase_chain2"/>
</dbReference>
<evidence type="ECO:0000313" key="19">
    <source>
        <dbReference type="EMBL" id="ASW20409.1"/>
    </source>
</evidence>
<feature type="transmembrane region" description="Helical" evidence="17">
    <location>
        <begin position="189"/>
        <end position="207"/>
    </location>
</feature>
<dbReference type="PRINTS" id="PR01436">
    <property type="entry name" value="NADHDHGNASE2"/>
</dbReference>
<gene>
    <name evidence="19" type="primary">nad2</name>
</gene>
<feature type="transmembrane region" description="Helical" evidence="17">
    <location>
        <begin position="123"/>
        <end position="145"/>
    </location>
</feature>
<dbReference type="PANTHER" id="PTHR46552">
    <property type="entry name" value="NADH-UBIQUINONE OXIDOREDUCTASE CHAIN 2"/>
    <property type="match status" value="1"/>
</dbReference>
<feature type="transmembrane region" description="Helical" evidence="17">
    <location>
        <begin position="227"/>
        <end position="248"/>
    </location>
</feature>
<feature type="transmembrane region" description="Helical" evidence="17">
    <location>
        <begin position="17"/>
        <end position="35"/>
    </location>
</feature>
<keyword evidence="6 17" id="KW-0679">Respiratory chain</keyword>
<dbReference type="GO" id="GO:0006120">
    <property type="term" value="P:mitochondrial electron transport, NADH to ubiquinone"/>
    <property type="evidence" value="ECO:0007669"/>
    <property type="project" value="InterPro"/>
</dbReference>
<feature type="domain" description="NADH:quinone oxidoreductase/Mrp antiporter transmembrane" evidence="18">
    <location>
        <begin position="14"/>
        <end position="274"/>
    </location>
</feature>
<organism evidence="19">
    <name type="scientific">Neanthes glandicincta</name>
    <dbReference type="NCBI Taxonomy" id="595970"/>
    <lineage>
        <taxon>Eukaryota</taxon>
        <taxon>Metazoa</taxon>
        <taxon>Spiralia</taxon>
        <taxon>Lophotrochozoa</taxon>
        <taxon>Annelida</taxon>
        <taxon>Polychaeta</taxon>
        <taxon>Errantia</taxon>
        <taxon>Phyllodocida</taxon>
        <taxon>Nereididae</taxon>
        <taxon>Neanthes</taxon>
    </lineage>
</organism>
<feature type="transmembrane region" description="Helical" evidence="17">
    <location>
        <begin position="301"/>
        <end position="320"/>
    </location>
</feature>
<evidence type="ECO:0000259" key="18">
    <source>
        <dbReference type="Pfam" id="PF00361"/>
    </source>
</evidence>
<comment type="subcellular location">
    <subcellularLocation>
        <location evidence="1 17">Mitochondrion inner membrane</location>
        <topology evidence="1 17">Multi-pass membrane protein</topology>
    </subcellularLocation>
</comment>
<keyword evidence="12 17" id="KW-0520">NAD</keyword>
<dbReference type="Pfam" id="PF00361">
    <property type="entry name" value="Proton_antipo_M"/>
    <property type="match status" value="1"/>
</dbReference>
<evidence type="ECO:0000256" key="16">
    <source>
        <dbReference type="ARBA" id="ARBA00049551"/>
    </source>
</evidence>